<name>A0A096DJ28_9BACT</name>
<keyword evidence="1 2" id="KW-0732">Signal</keyword>
<dbReference type="Pfam" id="PF16584">
    <property type="entry name" value="LolA_2"/>
    <property type="match status" value="1"/>
</dbReference>
<dbReference type="Gene3D" id="2.50.20.10">
    <property type="entry name" value="Lipoprotein localisation LolA/LolB/LppX"/>
    <property type="match status" value="1"/>
</dbReference>
<gene>
    <name evidence="3" type="ORF">HMPREF0661_00340</name>
</gene>
<feature type="signal peptide" evidence="2">
    <location>
        <begin position="1"/>
        <end position="21"/>
    </location>
</feature>
<feature type="chain" id="PRO_5001925771" evidence="2">
    <location>
        <begin position="22"/>
        <end position="204"/>
    </location>
</feature>
<comment type="caution">
    <text evidence="3">The sequence shown here is derived from an EMBL/GenBank/DDBJ whole genome shotgun (WGS) entry which is preliminary data.</text>
</comment>
<dbReference type="InterPro" id="IPR029046">
    <property type="entry name" value="LolA/LolB/LppX"/>
</dbReference>
<sequence length="204" mass="22714">MKQIKYLLLFVAIFMANSIFAQNANQAKACMDKAAANISNLGGFTARFALSRPGAVGRTAGTISVKGVKFVATTPQTTVWFNGTTQWSYMKSTDEVNVSTPTKAQRLSMNPYALMTLYRQGYNLSMTNEGGSYVVHMKATNPKRNIPEAYVTVNKAYQLQKIKIKQANKWTTITVSGIQRKNLSDNIFTFNKKNYPSAEVIDLR</sequence>
<evidence type="ECO:0000313" key="3">
    <source>
        <dbReference type="EMBL" id="KGF57549.1"/>
    </source>
</evidence>
<dbReference type="SUPFAM" id="SSF89392">
    <property type="entry name" value="Prokaryotic lipoproteins and lipoprotein localization factors"/>
    <property type="match status" value="1"/>
</dbReference>
<dbReference type="RefSeq" id="WP_036861214.1">
    <property type="nucleotide sequence ID" value="NZ_JRNS01000033.1"/>
</dbReference>
<dbReference type="AlphaFoldDB" id="A0A096DJ28"/>
<protein>
    <submittedName>
        <fullName evidence="3">Cell envelope biogenesis protein LolA</fullName>
    </submittedName>
</protein>
<dbReference type="InterPro" id="IPR004564">
    <property type="entry name" value="OM_lipoprot_carrier_LolA-like"/>
</dbReference>
<proteinExistence type="predicted"/>
<evidence type="ECO:0000313" key="4">
    <source>
        <dbReference type="Proteomes" id="UP000029578"/>
    </source>
</evidence>
<evidence type="ECO:0000256" key="2">
    <source>
        <dbReference type="SAM" id="SignalP"/>
    </source>
</evidence>
<organism evidence="3 4">
    <name type="scientific">Prevotella melaninogenica DNF00666</name>
    <dbReference type="NCBI Taxonomy" id="1401073"/>
    <lineage>
        <taxon>Bacteria</taxon>
        <taxon>Pseudomonadati</taxon>
        <taxon>Bacteroidota</taxon>
        <taxon>Bacteroidia</taxon>
        <taxon>Bacteroidales</taxon>
        <taxon>Prevotellaceae</taxon>
        <taxon>Prevotella</taxon>
    </lineage>
</organism>
<accession>A0A096DJ28</accession>
<reference evidence="3 4" key="1">
    <citation type="submission" date="2014-07" db="EMBL/GenBank/DDBJ databases">
        <authorList>
            <person name="McCorrison J."/>
            <person name="Sanka R."/>
            <person name="Torralba M."/>
            <person name="Gillis M."/>
            <person name="Haft D.H."/>
            <person name="Methe B."/>
            <person name="Sutton G."/>
            <person name="Nelson K.E."/>
        </authorList>
    </citation>
    <scope>NUCLEOTIDE SEQUENCE [LARGE SCALE GENOMIC DNA]</scope>
    <source>
        <strain evidence="3 4">DNF00666</strain>
    </source>
</reference>
<dbReference type="CDD" id="cd16325">
    <property type="entry name" value="LolA"/>
    <property type="match status" value="1"/>
</dbReference>
<dbReference type="Proteomes" id="UP000029578">
    <property type="component" value="Unassembled WGS sequence"/>
</dbReference>
<evidence type="ECO:0000256" key="1">
    <source>
        <dbReference type="ARBA" id="ARBA00022729"/>
    </source>
</evidence>
<dbReference type="EMBL" id="JRNS01000033">
    <property type="protein sequence ID" value="KGF57549.1"/>
    <property type="molecule type" value="Genomic_DNA"/>
</dbReference>